<accession>D5MMA3</accession>
<dbReference type="AlphaFoldDB" id="D5MMA3"/>
<sequence length="536" mass="61563">MIEQREALEAVTADRDSWEARYQGLATEAERRREALEAVTADRDAWETRYQGLATEAERRREALEAVTADRDSWEARYQGLATEAERRREALEAVATQLDAVTQRFSSTIPEEPGTSDEQGAESQLAPKPAAPPYATVTPVGPLVSIITPSYNQGRFIEETILSVLTQDYPNIEYIVMDGGSTDNTLDILKKYEGRLTWISEADRGQSHAINKGFQMAKGEVLAWLNSDDTYLPGAISKVVQHLHTHPEAMMVYGEGYLIDEQSRITRRFPYTEAFNLWKLIYLWDNILQQAAFFRRQVFDRIDLLDENLHYGMDWDLWIRIGKKFRVDYIPEYLGNLREYSEAKTFSGGTTRFNELVSLMRRHGNRRFPPGYFTYGFGTYNRRVFGRLAHQYPHAYRFLFSMPRLLGQRVCSLITRYLVNHSQGYYSDGWASPKAHFSLANLGQVSSLRLEGELPNLRPDYRTAIRAKLNGRPIGDPITVVPGNFTLEWVIPQEMRSSDVFEVTLLSTRWHRPSLTGANADRRRLAYRVTRISAE</sequence>
<dbReference type="InterPro" id="IPR001173">
    <property type="entry name" value="Glyco_trans_2-like"/>
</dbReference>
<dbReference type="Proteomes" id="UP000006898">
    <property type="component" value="Chromosome"/>
</dbReference>
<name>D5MMA3_METO1</name>
<dbReference type="PANTHER" id="PTHR43685:SF11">
    <property type="entry name" value="GLYCOSYLTRANSFERASE TAGX-RELATED"/>
    <property type="match status" value="1"/>
</dbReference>
<evidence type="ECO:0000256" key="1">
    <source>
        <dbReference type="SAM" id="MobiDB-lite"/>
    </source>
</evidence>
<dbReference type="GO" id="GO:0016740">
    <property type="term" value="F:transferase activity"/>
    <property type="evidence" value="ECO:0007669"/>
    <property type="project" value="UniProtKB-KW"/>
</dbReference>
<dbReference type="HOGENOM" id="CLU_507801_0_0_0"/>
<dbReference type="Pfam" id="PF00535">
    <property type="entry name" value="Glycos_transf_2"/>
    <property type="match status" value="1"/>
</dbReference>
<dbReference type="KEGG" id="mox:DAMO_0928"/>
<dbReference type="eggNOG" id="COG1216">
    <property type="taxonomic scope" value="Bacteria"/>
</dbReference>
<dbReference type="InterPro" id="IPR029044">
    <property type="entry name" value="Nucleotide-diphossugar_trans"/>
</dbReference>
<dbReference type="SUPFAM" id="SSF53448">
    <property type="entry name" value="Nucleotide-diphospho-sugar transferases"/>
    <property type="match status" value="1"/>
</dbReference>
<feature type="domain" description="Glycosyltransferase 2-like" evidence="2">
    <location>
        <begin position="146"/>
        <end position="289"/>
    </location>
</feature>
<evidence type="ECO:0000313" key="3">
    <source>
        <dbReference type="EMBL" id="CBE67989.1"/>
    </source>
</evidence>
<dbReference type="Gene3D" id="3.90.550.10">
    <property type="entry name" value="Spore Coat Polysaccharide Biosynthesis Protein SpsA, Chain A"/>
    <property type="match status" value="1"/>
</dbReference>
<reference evidence="3 4" key="1">
    <citation type="journal article" date="2010" name="Nature">
        <title>Nitrite-driven anaerobic methane oxidation by oxygenic bacteria.</title>
        <authorList>
            <person name="Ettwig K.F."/>
            <person name="Butler M.K."/>
            <person name="Le Paslier D."/>
            <person name="Pelletier E."/>
            <person name="Mangenot S."/>
            <person name="Kuypers M.M.M."/>
            <person name="Schreiber F."/>
            <person name="Dutilh B.E."/>
            <person name="Zedelius J."/>
            <person name="de Beer D."/>
            <person name="Gloerich J."/>
            <person name="Wessels H.J.C.T."/>
            <person name="van Allen T."/>
            <person name="Luesken F."/>
            <person name="Wu M."/>
            <person name="van de Pas-Schoonen K.T."/>
            <person name="Op den Camp H.J.M."/>
            <person name="Janssen-Megens E.M."/>
            <person name="Francoijs K-J."/>
            <person name="Stunnenberg H."/>
            <person name="Weissenbach J."/>
            <person name="Jetten M.S.M."/>
            <person name="Strous M."/>
        </authorList>
    </citation>
    <scope>NUCLEOTIDE SEQUENCE [LARGE SCALE GENOMIC DNA]</scope>
</reference>
<dbReference type="PANTHER" id="PTHR43685">
    <property type="entry name" value="GLYCOSYLTRANSFERASE"/>
    <property type="match status" value="1"/>
</dbReference>
<protein>
    <submittedName>
        <fullName evidence="3">Glycosyl transferase, family 2 (Modular protein)</fullName>
    </submittedName>
</protein>
<dbReference type="CDD" id="cd06433">
    <property type="entry name" value="GT_2_WfgS_like"/>
    <property type="match status" value="1"/>
</dbReference>
<evidence type="ECO:0000259" key="2">
    <source>
        <dbReference type="Pfam" id="PF00535"/>
    </source>
</evidence>
<proteinExistence type="predicted"/>
<dbReference type="InterPro" id="IPR050834">
    <property type="entry name" value="Glycosyltransf_2"/>
</dbReference>
<dbReference type="CAZy" id="GT2">
    <property type="family name" value="Glycosyltransferase Family 2"/>
</dbReference>
<dbReference type="PATRIC" id="fig|671143.5.peg.809"/>
<organism evidence="3 4">
    <name type="scientific">Methylomirabilis oxygeniifera</name>
    <dbReference type="NCBI Taxonomy" id="671143"/>
    <lineage>
        <taxon>Bacteria</taxon>
        <taxon>Candidatus Methylomirabilota</taxon>
        <taxon>Candidatus Methylomirabilia</taxon>
        <taxon>Candidatus Methylomirabilales</taxon>
        <taxon>Candidatus Methylomirabilaceae</taxon>
        <taxon>Candidatus Methylomirabilis</taxon>
    </lineage>
</organism>
<feature type="region of interest" description="Disordered" evidence="1">
    <location>
        <begin position="104"/>
        <end position="134"/>
    </location>
</feature>
<dbReference type="EMBL" id="FP565575">
    <property type="protein sequence ID" value="CBE67989.1"/>
    <property type="molecule type" value="Genomic_DNA"/>
</dbReference>
<dbReference type="STRING" id="671143.DAMO_0928"/>
<evidence type="ECO:0000313" key="4">
    <source>
        <dbReference type="Proteomes" id="UP000006898"/>
    </source>
</evidence>
<keyword evidence="3" id="KW-0808">Transferase</keyword>
<gene>
    <name evidence="3" type="ORF">DAMO_0928</name>
</gene>